<dbReference type="RefSeq" id="WP_196173304.1">
    <property type="nucleotide sequence ID" value="NZ_JADLJR010000011.1"/>
</dbReference>
<evidence type="ECO:0000313" key="2">
    <source>
        <dbReference type="Proteomes" id="UP000639294"/>
    </source>
</evidence>
<gene>
    <name evidence="1" type="ORF">IRZ77_08940</name>
</gene>
<evidence type="ECO:0000313" key="1">
    <source>
        <dbReference type="EMBL" id="MBF8645689.1"/>
    </source>
</evidence>
<proteinExistence type="predicted"/>
<name>A0ABS0FZG9_9PSED</name>
<protein>
    <submittedName>
        <fullName evidence="1">Uncharacterized protein</fullName>
    </submittedName>
</protein>
<comment type="caution">
    <text evidence="1">The sequence shown here is derived from an EMBL/GenBank/DDBJ whole genome shotgun (WGS) entry which is preliminary data.</text>
</comment>
<organism evidence="1 2">
    <name type="scientific">Pseudomonas pudica</name>
    <dbReference type="NCBI Taxonomy" id="272772"/>
    <lineage>
        <taxon>Bacteria</taxon>
        <taxon>Pseudomonadati</taxon>
        <taxon>Pseudomonadota</taxon>
        <taxon>Gammaproteobacteria</taxon>
        <taxon>Pseudomonadales</taxon>
        <taxon>Pseudomonadaceae</taxon>
        <taxon>Pseudomonas</taxon>
    </lineage>
</organism>
<sequence>MKLLLQLKMSVAQLNAALTSVKPATTCYKYKFRKNQKPYINISSNSDRTRQSQYALKTVIAEMQELNSIKNCLQKTGCRDGQFWLKHAPRRVTLAAENPVAPICN</sequence>
<dbReference type="Proteomes" id="UP000639294">
    <property type="component" value="Unassembled WGS sequence"/>
</dbReference>
<accession>A0ABS0FZG9</accession>
<reference evidence="1 2" key="1">
    <citation type="submission" date="2020-10" db="EMBL/GenBank/DDBJ databases">
        <title>Genome sequences of Pseudomonas isolates.</title>
        <authorList>
            <person name="Wessels L."/>
            <person name="Reich F."/>
            <person name="Hammerl J."/>
        </authorList>
    </citation>
    <scope>NUCLEOTIDE SEQUENCE [LARGE SCALE GENOMIC DNA]</scope>
    <source>
        <strain evidence="1 2">20-MO00628-0</strain>
    </source>
</reference>
<dbReference type="EMBL" id="JADLJS010000008">
    <property type="protein sequence ID" value="MBF8645689.1"/>
    <property type="molecule type" value="Genomic_DNA"/>
</dbReference>
<keyword evidence="2" id="KW-1185">Reference proteome</keyword>